<dbReference type="InterPro" id="IPR015867">
    <property type="entry name" value="N-reg_PII/ATP_PRibTrfase_C"/>
</dbReference>
<organism evidence="2 3">
    <name type="scientific">Pararhodospirillum photometricum DSM 122</name>
    <dbReference type="NCBI Taxonomy" id="1150469"/>
    <lineage>
        <taxon>Bacteria</taxon>
        <taxon>Pseudomonadati</taxon>
        <taxon>Pseudomonadota</taxon>
        <taxon>Alphaproteobacteria</taxon>
        <taxon>Rhodospirillales</taxon>
        <taxon>Rhodospirillaceae</taxon>
        <taxon>Pararhodospirillum</taxon>
    </lineage>
</organism>
<dbReference type="STRING" id="1150469.RSPPHO_02674"/>
<evidence type="ECO:0000313" key="2">
    <source>
        <dbReference type="EMBL" id="CCG09300.1"/>
    </source>
</evidence>
<reference evidence="2 3" key="1">
    <citation type="submission" date="2012-02" db="EMBL/GenBank/DDBJ databases">
        <title>Shotgun genome sequence of Phaeospirillum photometricum DSM 122.</title>
        <authorList>
            <person name="Duquesne K."/>
            <person name="Sturgis J."/>
        </authorList>
    </citation>
    <scope>NUCLEOTIDE SEQUENCE [LARGE SCALE GENOMIC DNA]</scope>
    <source>
        <strain evidence="3">DSM122</strain>
    </source>
</reference>
<evidence type="ECO:0000313" key="3">
    <source>
        <dbReference type="Proteomes" id="UP000033220"/>
    </source>
</evidence>
<dbReference type="GO" id="GO:0006808">
    <property type="term" value="P:regulation of nitrogen utilization"/>
    <property type="evidence" value="ECO:0007669"/>
    <property type="project" value="InterPro"/>
</dbReference>
<keyword evidence="3" id="KW-1185">Reference proteome</keyword>
<dbReference type="Gene3D" id="3.30.70.120">
    <property type="match status" value="1"/>
</dbReference>
<protein>
    <recommendedName>
        <fullName evidence="1">Nitrogen regulatory protein P-II</fullName>
    </recommendedName>
</protein>
<name>H6SNG9_PARPM</name>
<dbReference type="GO" id="GO:0030234">
    <property type="term" value="F:enzyme regulator activity"/>
    <property type="evidence" value="ECO:0007669"/>
    <property type="project" value="InterPro"/>
</dbReference>
<dbReference type="InterPro" id="IPR002187">
    <property type="entry name" value="N-reg_PII"/>
</dbReference>
<accession>H6SNG9</accession>
<gene>
    <name evidence="2" type="ORF">RSPPHO_02674</name>
</gene>
<dbReference type="KEGG" id="rpm:RSPPHO_02674"/>
<evidence type="ECO:0000256" key="1">
    <source>
        <dbReference type="ARBA" id="ARBA00015681"/>
    </source>
</evidence>
<proteinExistence type="predicted"/>
<dbReference type="SUPFAM" id="SSF54913">
    <property type="entry name" value="GlnB-like"/>
    <property type="match status" value="1"/>
</dbReference>
<dbReference type="PATRIC" id="fig|1150469.3.peg.3039"/>
<dbReference type="eggNOG" id="COG0347">
    <property type="taxonomic scope" value="Bacteria"/>
</dbReference>
<dbReference type="HOGENOM" id="CLU_169009_2_0_5"/>
<dbReference type="InterPro" id="IPR011322">
    <property type="entry name" value="N-reg_PII-like_a/b"/>
</dbReference>
<sequence length="104" mass="11309">MMEKISFHRRRLVTVITEATLENAILADIDALGPSGYTVTEARGKGSRGIQSGSWGVSSNIRIEIVCDEAVAGKIAAAVHAKYAPHYGMVIYLSDVEVLRADRY</sequence>
<dbReference type="Proteomes" id="UP000033220">
    <property type="component" value="Chromosome DSM 122"/>
</dbReference>
<dbReference type="AlphaFoldDB" id="H6SNG9"/>
<dbReference type="EMBL" id="HE663493">
    <property type="protein sequence ID" value="CCG09300.1"/>
    <property type="molecule type" value="Genomic_DNA"/>
</dbReference>
<dbReference type="Pfam" id="PF00543">
    <property type="entry name" value="P-II"/>
    <property type="match status" value="1"/>
</dbReference>